<feature type="domain" description="Type VII secretion system protein EssD-like" evidence="2">
    <location>
        <begin position="852"/>
        <end position="974"/>
    </location>
</feature>
<protein>
    <recommendedName>
        <fullName evidence="2">Type VII secretion system protein EssD-like domain-containing protein</fullName>
    </recommendedName>
</protein>
<feature type="region of interest" description="Disordered" evidence="1">
    <location>
        <begin position="809"/>
        <end position="838"/>
    </location>
</feature>
<proteinExistence type="predicted"/>
<dbReference type="Pfam" id="PF05954">
    <property type="entry name" value="Phage_GPD"/>
    <property type="match status" value="1"/>
</dbReference>
<name>A0A3S8S009_9BACL</name>
<evidence type="ECO:0000313" key="3">
    <source>
        <dbReference type="EMBL" id="AZK48571.1"/>
    </source>
</evidence>
<evidence type="ECO:0000313" key="4">
    <source>
        <dbReference type="Proteomes" id="UP000273145"/>
    </source>
</evidence>
<reference evidence="3 4" key="1">
    <citation type="submission" date="2018-11" db="EMBL/GenBank/DDBJ databases">
        <title>Genome sequencing of Paenibacillus lentus DSM25539(T).</title>
        <authorList>
            <person name="Kook J.-K."/>
            <person name="Park S.-N."/>
            <person name="Lim Y.K."/>
        </authorList>
    </citation>
    <scope>NUCLEOTIDE SEQUENCE [LARGE SCALE GENOMIC DNA]</scope>
    <source>
        <strain evidence="3 4">DSM 25539</strain>
    </source>
</reference>
<sequence>MRGGNNVTYLTEKYVSNEMLQVNWPHGKVRVEDLKITHQVGEHARLRLVGRVYEEIEEGIITKSGPNDFIEVYELDVERGTKTLFMGQIQQLSVRVMHEQNQLVVEAISHTFNMDTYKRKRSFQHVDQKYSEIMDDVVAAYPESDFIDYSFNDKKTGKFIMQYEETDWCFLQRLASHEGAPLVADITAHKPRFWIGIPEGRRQIKLPENYPFEVSRRIQAYLYTASSNHIQKTQDRTTTYTFEWMSALDIGDEVIKDDHTYVIARRQAEMKQGQLIWTYECGFREGYKRSKVHNNAIIGAAINGKIIGVSRQQVKIHLDMDCDQNDGLARWFPYAAEGNQVWYMMPEKGSKVKLYFPSAEEDEAFVIQSVRQEPGMNYAAKQQQKMADPRVKTFGNPQGKEFTLGDKELNITGREGQLYIGMNSFTGVNLSGNQQVRILAAGGIHLSGNQVELTASESLSLERIADTLETDEEAGSAGGKQVTGKLGLGDDISSYSEKIKFTATGEREEYEPILSDFEKQVQEHGAAVVKERKYQESKNARKEAVVEVWKETGKELWGFVVDVLDMGVTTIHQVTSPLRLQSWDQAAEEVRERHSFFLGREVKPLNERNETLQGVTSTIQYVIDTATLKKSWSELWGDTKNKYAQIKEGVVDPVVMGVSKRSMSYYTTTEEENKALGNAWGQTSVLGAEAIITAVTSGSAAAAKAKHFKSSNSKKSKTSTVDNERKKGVMGFIAPSGAKGLFGKGVGIHDGRFKTRGSALDRVMENFGEAANKMKRAAIDQAPYYVIIRQTTNGIKALDVVKNDKSKLFSMGGDGPDRNKGKTEGTPKAPTKVNYGDQYTKDGRKKVLKPDVEYTSKEGYNYRTDSHGRVSHVEGELKLGDGKRNGYAQRVAGREDRLPDDEGGHLIASIFKGSGDLDNLVPMNGNLNKGEWKKLENTWADALKQGDEVKVKITPNYKGNSQRPDSFDIKYKIGEDDWEIRRFDNVPGGKLDE</sequence>
<dbReference type="InterPro" id="IPR044929">
    <property type="entry name" value="DNA/RNA_non-sp_Endonuclease_sf"/>
</dbReference>
<dbReference type="Gene3D" id="3.40.570.10">
    <property type="entry name" value="Extracellular Endonuclease, subunit A"/>
    <property type="match status" value="1"/>
</dbReference>
<organism evidence="3 4">
    <name type="scientific">Paenibacillus lentus</name>
    <dbReference type="NCBI Taxonomy" id="1338368"/>
    <lineage>
        <taxon>Bacteria</taxon>
        <taxon>Bacillati</taxon>
        <taxon>Bacillota</taxon>
        <taxon>Bacilli</taxon>
        <taxon>Bacillales</taxon>
        <taxon>Paenibacillaceae</taxon>
        <taxon>Paenibacillus</taxon>
    </lineage>
</organism>
<dbReference type="AlphaFoldDB" id="A0A3S8S009"/>
<evidence type="ECO:0000256" key="1">
    <source>
        <dbReference type="SAM" id="MobiDB-lite"/>
    </source>
</evidence>
<accession>A0A3S8S009</accession>
<dbReference type="KEGG" id="plen:EIM92_22290"/>
<dbReference type="SUPFAM" id="SSF69279">
    <property type="entry name" value="Phage tail proteins"/>
    <property type="match status" value="1"/>
</dbReference>
<gene>
    <name evidence="3" type="ORF">EIM92_22290</name>
</gene>
<dbReference type="Pfam" id="PF13930">
    <property type="entry name" value="Endonuclea_NS_2"/>
    <property type="match status" value="1"/>
</dbReference>
<dbReference type="Proteomes" id="UP000273145">
    <property type="component" value="Chromosome"/>
</dbReference>
<dbReference type="EMBL" id="CP034248">
    <property type="protein sequence ID" value="AZK48571.1"/>
    <property type="molecule type" value="Genomic_DNA"/>
</dbReference>
<evidence type="ECO:0000259" key="2">
    <source>
        <dbReference type="Pfam" id="PF13930"/>
    </source>
</evidence>
<dbReference type="InterPro" id="IPR044927">
    <property type="entry name" value="Endonuclea_NS_2"/>
</dbReference>
<feature type="compositionally biased region" description="Basic and acidic residues" evidence="1">
    <location>
        <begin position="815"/>
        <end position="825"/>
    </location>
</feature>
<keyword evidence="4" id="KW-1185">Reference proteome</keyword>
<dbReference type="Gene3D" id="3.55.50.10">
    <property type="entry name" value="Baseplate protein-like domains"/>
    <property type="match status" value="1"/>
</dbReference>
<dbReference type="OrthoDB" id="2664283at2"/>